<protein>
    <submittedName>
        <fullName evidence="5">ESX secretion-associated protein EspG</fullName>
    </submittedName>
</protein>
<comment type="caution">
    <text evidence="5">The sequence shown here is derived from an EMBL/GenBank/DDBJ whole genome shotgun (WGS) entry which is preliminary data.</text>
</comment>
<keyword evidence="3" id="KW-0963">Cytoplasm</keyword>
<dbReference type="InterPro" id="IPR025734">
    <property type="entry name" value="EspG"/>
</dbReference>
<organism evidence="5 6">
    <name type="scientific">Actinokineospora fastidiosa</name>
    <dbReference type="NCBI Taxonomy" id="1816"/>
    <lineage>
        <taxon>Bacteria</taxon>
        <taxon>Bacillati</taxon>
        <taxon>Actinomycetota</taxon>
        <taxon>Actinomycetes</taxon>
        <taxon>Pseudonocardiales</taxon>
        <taxon>Pseudonocardiaceae</taxon>
        <taxon>Actinokineospora</taxon>
    </lineage>
</organism>
<comment type="subcellular location">
    <subcellularLocation>
        <location evidence="1">Cytoplasm</location>
    </subcellularLocation>
</comment>
<evidence type="ECO:0000256" key="2">
    <source>
        <dbReference type="ARBA" id="ARBA00006411"/>
    </source>
</evidence>
<proteinExistence type="inferred from homology"/>
<reference evidence="5" key="1">
    <citation type="journal article" date="2014" name="Int. J. Syst. Evol. Microbiol.">
        <title>Complete genome sequence of Corynebacterium casei LMG S-19264T (=DSM 44701T), isolated from a smear-ripened cheese.</title>
        <authorList>
            <consortium name="US DOE Joint Genome Institute (JGI-PGF)"/>
            <person name="Walter F."/>
            <person name="Albersmeier A."/>
            <person name="Kalinowski J."/>
            <person name="Ruckert C."/>
        </authorList>
    </citation>
    <scope>NUCLEOTIDE SEQUENCE</scope>
    <source>
        <strain evidence="5">JCM 3276</strain>
    </source>
</reference>
<gene>
    <name evidence="5" type="ORF">GCM10010171_18050</name>
</gene>
<sequence>MSTVELSAVEFDVLREHLGVEEFPVVLRVPSPGRTEAERARLVRAAWATLSRRGVADYPEVDPRLAAMLAVLARPQSSVDVRVWGEGAARALAAIADGTAVLAVLAGTTLTLSAIDDGLPRHALSVLPRLPAGPGRSVTLPSADLAAAAPAPDLAAALRARGVRADDATHLAEMIAPLTAQGQFGAAHRDRYGKRHRTPCTVSFFDTAAGRYLQLRTPNPDGEHWTTVSPADHRALLRHLDELFTARPPGFRP</sequence>
<dbReference type="AlphaFoldDB" id="A0A918LAR7"/>
<evidence type="ECO:0000256" key="1">
    <source>
        <dbReference type="ARBA" id="ARBA00004496"/>
    </source>
</evidence>
<dbReference type="Pfam" id="PF14011">
    <property type="entry name" value="ESX-1_EspG"/>
    <property type="match status" value="1"/>
</dbReference>
<evidence type="ECO:0000313" key="5">
    <source>
        <dbReference type="EMBL" id="GGS25156.1"/>
    </source>
</evidence>
<keyword evidence="4" id="KW-0143">Chaperone</keyword>
<dbReference type="Proteomes" id="UP000660680">
    <property type="component" value="Unassembled WGS sequence"/>
</dbReference>
<reference evidence="5" key="2">
    <citation type="submission" date="2020-09" db="EMBL/GenBank/DDBJ databases">
        <authorList>
            <person name="Sun Q."/>
            <person name="Ohkuma M."/>
        </authorList>
    </citation>
    <scope>NUCLEOTIDE SEQUENCE</scope>
    <source>
        <strain evidence="5">JCM 3276</strain>
    </source>
</reference>
<evidence type="ECO:0000256" key="3">
    <source>
        <dbReference type="ARBA" id="ARBA00022490"/>
    </source>
</evidence>
<evidence type="ECO:0000256" key="4">
    <source>
        <dbReference type="ARBA" id="ARBA00023186"/>
    </source>
</evidence>
<comment type="similarity">
    <text evidence="2">Belongs to the EspG family.</text>
</comment>
<dbReference type="EMBL" id="BMRB01000001">
    <property type="protein sequence ID" value="GGS25156.1"/>
    <property type="molecule type" value="Genomic_DNA"/>
</dbReference>
<accession>A0A918LAR7</accession>
<evidence type="ECO:0000313" key="6">
    <source>
        <dbReference type="Proteomes" id="UP000660680"/>
    </source>
</evidence>
<name>A0A918LAR7_9PSEU</name>
<keyword evidence="6" id="KW-1185">Reference proteome</keyword>